<dbReference type="InterPro" id="IPR056632">
    <property type="entry name" value="DUF7730"/>
</dbReference>
<dbReference type="Pfam" id="PF24864">
    <property type="entry name" value="DUF7730"/>
    <property type="match status" value="1"/>
</dbReference>
<dbReference type="AlphaFoldDB" id="A0A194UTU4"/>
<accession>A0A194UTU4</accession>
<dbReference type="EMBL" id="KN714677">
    <property type="protein sequence ID" value="KUI55041.1"/>
    <property type="molecule type" value="Genomic_DNA"/>
</dbReference>
<feature type="domain" description="DUF7730" evidence="1">
    <location>
        <begin position="137"/>
        <end position="272"/>
    </location>
</feature>
<sequence length="340" mass="39451">MPSLRAGIAATAHPQTSSPFFEKLPFEIREKIYDELWQMHHTRWHIHTPGHHCIPVFPCITDADEEDVRYVNFKASRGNDAVEWESRLRSPWNTHWKCAEAAATRASGSSRKRMPSANDYIRFTPRYARPLDEGSPLFVCKRMYLEAVQRLDNVLTFSFTDIIVARDFLAKFPHRTIRNIEISLRVKPIITELYFTGSDGEPQPHIGGSVVTTKNNPWEDLCRRLSAMPSLRQLHIYLDSEDLRPWHKRVNERRFFEQLFQAKALNYVLYLPEIPADPERQGLPGTYLDDAEELEKASFQIRRGPRPNNWQLHLSRISQALPETWSHTLGNQVTGRILPG</sequence>
<name>A0A194UTU4_CYTMA</name>
<evidence type="ECO:0000313" key="3">
    <source>
        <dbReference type="Proteomes" id="UP000078576"/>
    </source>
</evidence>
<keyword evidence="3" id="KW-1185">Reference proteome</keyword>
<evidence type="ECO:0000259" key="1">
    <source>
        <dbReference type="Pfam" id="PF24864"/>
    </source>
</evidence>
<dbReference type="Proteomes" id="UP000078576">
    <property type="component" value="Unassembled WGS sequence"/>
</dbReference>
<reference evidence="3" key="1">
    <citation type="submission" date="2014-12" db="EMBL/GenBank/DDBJ databases">
        <title>Genome Sequence of Valsa Canker Pathogens Uncovers a Specific Adaption of Colonization on Woody Bark.</title>
        <authorList>
            <person name="Yin Z."/>
            <person name="Liu H."/>
            <person name="Gao X."/>
            <person name="Li Z."/>
            <person name="Song N."/>
            <person name="Ke X."/>
            <person name="Dai Q."/>
            <person name="Wu Y."/>
            <person name="Sun Y."/>
            <person name="Xu J.-R."/>
            <person name="Kang Z.K."/>
            <person name="Wang L."/>
            <person name="Huang L."/>
        </authorList>
    </citation>
    <scope>NUCLEOTIDE SEQUENCE [LARGE SCALE GENOMIC DNA]</scope>
    <source>
        <strain evidence="3">SXYL134</strain>
    </source>
</reference>
<proteinExistence type="predicted"/>
<evidence type="ECO:0000313" key="2">
    <source>
        <dbReference type="EMBL" id="KUI55041.1"/>
    </source>
</evidence>
<dbReference type="STRING" id="694573.A0A194UTU4"/>
<protein>
    <recommendedName>
        <fullName evidence="1">DUF7730 domain-containing protein</fullName>
    </recommendedName>
</protein>
<dbReference type="OrthoDB" id="4757095at2759"/>
<gene>
    <name evidence="2" type="ORF">VP1G_02365</name>
</gene>
<dbReference type="PANTHER" id="PTHR38790">
    <property type="entry name" value="2EXR DOMAIN-CONTAINING PROTEIN-RELATED"/>
    <property type="match status" value="1"/>
</dbReference>
<organism evidence="2 3">
    <name type="scientific">Cytospora mali</name>
    <name type="common">Apple Valsa canker fungus</name>
    <name type="synonym">Valsa mali</name>
    <dbReference type="NCBI Taxonomy" id="578113"/>
    <lineage>
        <taxon>Eukaryota</taxon>
        <taxon>Fungi</taxon>
        <taxon>Dikarya</taxon>
        <taxon>Ascomycota</taxon>
        <taxon>Pezizomycotina</taxon>
        <taxon>Sordariomycetes</taxon>
        <taxon>Sordariomycetidae</taxon>
        <taxon>Diaporthales</taxon>
        <taxon>Cytosporaceae</taxon>
        <taxon>Cytospora</taxon>
    </lineage>
</organism>